<dbReference type="CDD" id="cd02440">
    <property type="entry name" value="AdoMet_MTases"/>
    <property type="match status" value="1"/>
</dbReference>
<evidence type="ECO:0000259" key="3">
    <source>
        <dbReference type="Pfam" id="PF13649"/>
    </source>
</evidence>
<evidence type="ECO:0000256" key="1">
    <source>
        <dbReference type="ARBA" id="ARBA00022603"/>
    </source>
</evidence>
<dbReference type="InterPro" id="IPR041698">
    <property type="entry name" value="Methyltransf_25"/>
</dbReference>
<feature type="domain" description="Methyltransferase" evidence="3">
    <location>
        <begin position="47"/>
        <end position="139"/>
    </location>
</feature>
<dbReference type="GO" id="GO:0008168">
    <property type="term" value="F:methyltransferase activity"/>
    <property type="evidence" value="ECO:0007669"/>
    <property type="project" value="UniProtKB-KW"/>
</dbReference>
<accession>A0ABR7TSJ4</accession>
<organism evidence="4 5">
    <name type="scientific">Chitinophaga qingshengii</name>
    <dbReference type="NCBI Taxonomy" id="1569794"/>
    <lineage>
        <taxon>Bacteria</taxon>
        <taxon>Pseudomonadati</taxon>
        <taxon>Bacteroidota</taxon>
        <taxon>Chitinophagia</taxon>
        <taxon>Chitinophagales</taxon>
        <taxon>Chitinophagaceae</taxon>
        <taxon>Chitinophaga</taxon>
    </lineage>
</organism>
<name>A0ABR7TSJ4_9BACT</name>
<comment type="caution">
    <text evidence="4">The sequence shown here is derived from an EMBL/GenBank/DDBJ whole genome shotgun (WGS) entry which is preliminary data.</text>
</comment>
<evidence type="ECO:0000313" key="4">
    <source>
        <dbReference type="EMBL" id="MBC9932973.1"/>
    </source>
</evidence>
<dbReference type="PANTHER" id="PTHR43861:SF1">
    <property type="entry name" value="TRANS-ACONITATE 2-METHYLTRANSFERASE"/>
    <property type="match status" value="1"/>
</dbReference>
<keyword evidence="5" id="KW-1185">Reference proteome</keyword>
<dbReference type="PANTHER" id="PTHR43861">
    <property type="entry name" value="TRANS-ACONITATE 2-METHYLTRANSFERASE-RELATED"/>
    <property type="match status" value="1"/>
</dbReference>
<proteinExistence type="predicted"/>
<gene>
    <name evidence="4" type="ORF">ICL07_21470</name>
</gene>
<keyword evidence="1 4" id="KW-0489">Methyltransferase</keyword>
<dbReference type="InterPro" id="IPR029063">
    <property type="entry name" value="SAM-dependent_MTases_sf"/>
</dbReference>
<dbReference type="RefSeq" id="WP_188090100.1">
    <property type="nucleotide sequence ID" value="NZ_JACVFC010000003.1"/>
</dbReference>
<evidence type="ECO:0000256" key="2">
    <source>
        <dbReference type="ARBA" id="ARBA00022679"/>
    </source>
</evidence>
<dbReference type="Gene3D" id="3.40.50.150">
    <property type="entry name" value="Vaccinia Virus protein VP39"/>
    <property type="match status" value="1"/>
</dbReference>
<dbReference type="Proteomes" id="UP000659124">
    <property type="component" value="Unassembled WGS sequence"/>
</dbReference>
<evidence type="ECO:0000313" key="5">
    <source>
        <dbReference type="Proteomes" id="UP000659124"/>
    </source>
</evidence>
<dbReference type="SUPFAM" id="SSF53335">
    <property type="entry name" value="S-adenosyl-L-methionine-dependent methyltransferases"/>
    <property type="match status" value="1"/>
</dbReference>
<reference evidence="4 5" key="1">
    <citation type="submission" date="2020-09" db="EMBL/GenBank/DDBJ databases">
        <title>Genome sequences of type strains of Chitinophaga qingshengii and Chitinophaga varians.</title>
        <authorList>
            <person name="Kittiwongwattana C."/>
        </authorList>
    </citation>
    <scope>NUCLEOTIDE SEQUENCE [LARGE SCALE GENOMIC DNA]</scope>
    <source>
        <strain evidence="4 5">JCM 30026</strain>
    </source>
</reference>
<dbReference type="EMBL" id="JACVFC010000003">
    <property type="protein sequence ID" value="MBC9932973.1"/>
    <property type="molecule type" value="Genomic_DNA"/>
</dbReference>
<dbReference type="GO" id="GO:0032259">
    <property type="term" value="P:methylation"/>
    <property type="evidence" value="ECO:0007669"/>
    <property type="project" value="UniProtKB-KW"/>
</dbReference>
<dbReference type="Pfam" id="PF13649">
    <property type="entry name" value="Methyltransf_25"/>
    <property type="match status" value="1"/>
</dbReference>
<sequence>MDDKNAQVVQLFGKNAQLYEQKFMNVQSYHDALDIFCRSITREQASILELACGPGNITQYLLRQRPGFRILGTDLSPAMLELARKNNPGTTFQLLDCNDITTLPDRYDGIVVGFLLPYLSREATDKLFQDAASMLHPGGVLYLSTMEDDYTKSGWRTSSTGDQYYQYFHDAAWLKETLHKRGFRLIDEQRKTTPGPDGAPVTDLILIAGKLEC</sequence>
<keyword evidence="2" id="KW-0808">Transferase</keyword>
<protein>
    <submittedName>
        <fullName evidence="4">Class I SAM-dependent methyltransferase</fullName>
    </submittedName>
</protein>